<dbReference type="EMBL" id="GISG01101149">
    <property type="protein sequence ID" value="MBA4636589.1"/>
    <property type="molecule type" value="Transcribed_RNA"/>
</dbReference>
<accession>A0A7C9DGF3</accession>
<organism evidence="1">
    <name type="scientific">Opuntia streptacantha</name>
    <name type="common">Prickly pear cactus</name>
    <name type="synonym">Opuntia cardona</name>
    <dbReference type="NCBI Taxonomy" id="393608"/>
    <lineage>
        <taxon>Eukaryota</taxon>
        <taxon>Viridiplantae</taxon>
        <taxon>Streptophyta</taxon>
        <taxon>Embryophyta</taxon>
        <taxon>Tracheophyta</taxon>
        <taxon>Spermatophyta</taxon>
        <taxon>Magnoliopsida</taxon>
        <taxon>eudicotyledons</taxon>
        <taxon>Gunneridae</taxon>
        <taxon>Pentapetalae</taxon>
        <taxon>Caryophyllales</taxon>
        <taxon>Cactineae</taxon>
        <taxon>Cactaceae</taxon>
        <taxon>Opuntioideae</taxon>
        <taxon>Opuntia</taxon>
    </lineage>
</organism>
<evidence type="ECO:0000313" key="1">
    <source>
        <dbReference type="EMBL" id="MBA4636589.1"/>
    </source>
</evidence>
<protein>
    <submittedName>
        <fullName evidence="1">Uncharacterized protein</fullName>
    </submittedName>
</protein>
<proteinExistence type="predicted"/>
<sequence>MRPSGIPQAGSLEEEGRRREVAAGCNNSLWVNLCFLVVKTIDEENAFIVWRGRLERENLGDGGGEKGGVTWGLYRERETEKAAGAGGNRLVGIQTPPNEVRYIENSSGGSFPLRNVHLLPITPVHAPRNLRVKLFILTRRYFLPSNKKKKKTQTTPFFI</sequence>
<reference evidence="1" key="1">
    <citation type="journal article" date="2013" name="J. Plant Res.">
        <title>Effect of fungi and light on seed germination of three Opuntia species from semiarid lands of central Mexico.</title>
        <authorList>
            <person name="Delgado-Sanchez P."/>
            <person name="Jimenez-Bremont J.F."/>
            <person name="Guerrero-Gonzalez Mde L."/>
            <person name="Flores J."/>
        </authorList>
    </citation>
    <scope>NUCLEOTIDE SEQUENCE</scope>
    <source>
        <tissue evidence="1">Cladode</tissue>
    </source>
</reference>
<reference evidence="1" key="2">
    <citation type="submission" date="2020-07" db="EMBL/GenBank/DDBJ databases">
        <authorList>
            <person name="Vera ALvarez R."/>
            <person name="Arias-Moreno D.M."/>
            <person name="Jimenez-Jacinto V."/>
            <person name="Jimenez-Bremont J.F."/>
            <person name="Swaminathan K."/>
            <person name="Moose S.P."/>
            <person name="Guerrero-Gonzalez M.L."/>
            <person name="Marino-Ramirez L."/>
            <person name="Landsman D."/>
            <person name="Rodriguez-Kessler M."/>
            <person name="Delgado-Sanchez P."/>
        </authorList>
    </citation>
    <scope>NUCLEOTIDE SEQUENCE</scope>
    <source>
        <tissue evidence="1">Cladode</tissue>
    </source>
</reference>
<dbReference type="AlphaFoldDB" id="A0A7C9DGF3"/>
<name>A0A7C9DGF3_OPUST</name>